<name>A0A4Z0BNX5_9BURK</name>
<dbReference type="Proteomes" id="UP000298180">
    <property type="component" value="Unassembled WGS sequence"/>
</dbReference>
<reference evidence="1 2" key="1">
    <citation type="submission" date="2019-03" db="EMBL/GenBank/DDBJ databases">
        <title>Ramlibacter henchirensis DSM 14656, whole genome shotgun sequence.</title>
        <authorList>
            <person name="Zhang X."/>
            <person name="Feng G."/>
            <person name="Zhu H."/>
        </authorList>
    </citation>
    <scope>NUCLEOTIDE SEQUENCE [LARGE SCALE GENOMIC DNA]</scope>
    <source>
        <strain evidence="1 2">DSM 14656</strain>
    </source>
</reference>
<keyword evidence="2" id="KW-1185">Reference proteome</keyword>
<proteinExistence type="predicted"/>
<organism evidence="1 2">
    <name type="scientific">Ramlibacter henchirensis</name>
    <dbReference type="NCBI Taxonomy" id="204072"/>
    <lineage>
        <taxon>Bacteria</taxon>
        <taxon>Pseudomonadati</taxon>
        <taxon>Pseudomonadota</taxon>
        <taxon>Betaproteobacteria</taxon>
        <taxon>Burkholderiales</taxon>
        <taxon>Comamonadaceae</taxon>
        <taxon>Ramlibacter</taxon>
    </lineage>
</organism>
<dbReference type="AlphaFoldDB" id="A0A4Z0BNX5"/>
<sequence>MRAVFGILSLVVVVAIVGVLAKKQLSAGVAPAAAAGTDSAAARPATPQQQVKQFEQAVQGAIQPARAMPSDDK</sequence>
<dbReference type="EMBL" id="SMLM01000003">
    <property type="protein sequence ID" value="TFZ01013.1"/>
    <property type="molecule type" value="Genomic_DNA"/>
</dbReference>
<protein>
    <submittedName>
        <fullName evidence="1">Uncharacterized protein</fullName>
    </submittedName>
</protein>
<accession>A0A4Z0BNX5</accession>
<evidence type="ECO:0000313" key="2">
    <source>
        <dbReference type="Proteomes" id="UP000298180"/>
    </source>
</evidence>
<evidence type="ECO:0000313" key="1">
    <source>
        <dbReference type="EMBL" id="TFZ01013.1"/>
    </source>
</evidence>
<gene>
    <name evidence="1" type="ORF">EZ313_20885</name>
</gene>
<comment type="caution">
    <text evidence="1">The sequence shown here is derived from an EMBL/GenBank/DDBJ whole genome shotgun (WGS) entry which is preliminary data.</text>
</comment>